<keyword evidence="2" id="KW-0732">Signal</keyword>
<accession>A0ABU9LKD5</accession>
<dbReference type="EMBL" id="JBCEWA010000001">
    <property type="protein sequence ID" value="MEL5987146.1"/>
    <property type="molecule type" value="Genomic_DNA"/>
</dbReference>
<protein>
    <recommendedName>
        <fullName evidence="3">Internalin I Ig-like domain-containing protein</fullName>
    </recommendedName>
</protein>
<dbReference type="RefSeq" id="WP_342302602.1">
    <property type="nucleotide sequence ID" value="NZ_JBCEWA010000001.1"/>
</dbReference>
<feature type="transmembrane region" description="Helical" evidence="1">
    <location>
        <begin position="473"/>
        <end position="489"/>
    </location>
</feature>
<dbReference type="Pfam" id="PF18981">
    <property type="entry name" value="InlK_D3"/>
    <property type="match status" value="1"/>
</dbReference>
<evidence type="ECO:0000313" key="5">
    <source>
        <dbReference type="Proteomes" id="UP001398420"/>
    </source>
</evidence>
<sequence>MKQPKMVLLFTLFFCCSIFYVQQTKAASEPVVRANEIERGIWQVDTPRPTAKQLMKLYAIEVIGSTKRVIVDDASVNYHQTGTYTIRFLIDGQVLATVPMIIQEQTPLPVPYDLLFERDLDEKESLKTFMMTALFGEKMADYTLEWLAQPPVLNEVGTYIAPLRLIDSYGRQVQKTATIRVLNRKKPQFTIDRKHVYYHQGERMTQDQVIKDANITVQERSTVTEVQIDLSQVNRFKEGRYTAMVTAKDTAGNEATPQEIFIHIGRKEMNELQYELGEPISIQKLKRDLAPLSIQGIDLTQVDFKKIGHYELPVYLNNRQTKQIPLTILDTTPPTISIQKKKYVYEQGDDITVEKILKDLQATIRDYDRKDLTLELSKPIEEIRRSGKHKIQLIGRDRSGNETFIPVQVDVLEHAWISSGQRGDSKNTNKLFKTKTITAEANQVGQETEILKANHHTTTVKTSDSPILPIKKWLPIGVFLLLIGMLVFLRTKRVFRKNTFFHRRSLK</sequence>
<keyword evidence="1" id="KW-0472">Membrane</keyword>
<evidence type="ECO:0000259" key="3">
    <source>
        <dbReference type="Pfam" id="PF18981"/>
    </source>
</evidence>
<keyword evidence="1" id="KW-0812">Transmembrane</keyword>
<feature type="signal peptide" evidence="2">
    <location>
        <begin position="1"/>
        <end position="26"/>
    </location>
</feature>
<evidence type="ECO:0000313" key="4">
    <source>
        <dbReference type="EMBL" id="MEL5987146.1"/>
    </source>
</evidence>
<reference evidence="4 5" key="1">
    <citation type="submission" date="2024-04" db="EMBL/GenBank/DDBJ databases">
        <authorList>
            <person name="Wu Y.S."/>
            <person name="Zhang L."/>
        </authorList>
    </citation>
    <scope>NUCLEOTIDE SEQUENCE [LARGE SCALE GENOMIC DNA]</scope>
    <source>
        <strain evidence="4 5">KG-01</strain>
    </source>
</reference>
<comment type="caution">
    <text evidence="4">The sequence shown here is derived from an EMBL/GenBank/DDBJ whole genome shotgun (WGS) entry which is preliminary data.</text>
</comment>
<dbReference type="Proteomes" id="UP001398420">
    <property type="component" value="Unassembled WGS sequence"/>
</dbReference>
<keyword evidence="1" id="KW-1133">Transmembrane helix</keyword>
<keyword evidence="5" id="KW-1185">Reference proteome</keyword>
<proteinExistence type="predicted"/>
<dbReference type="Gene3D" id="2.60.40.10">
    <property type="entry name" value="Immunoglobulins"/>
    <property type="match status" value="1"/>
</dbReference>
<evidence type="ECO:0000256" key="1">
    <source>
        <dbReference type="SAM" id="Phobius"/>
    </source>
</evidence>
<feature type="domain" description="Internalin I Ig-like" evidence="3">
    <location>
        <begin position="194"/>
        <end position="264"/>
    </location>
</feature>
<dbReference type="InterPro" id="IPR044056">
    <property type="entry name" value="InlI_Ig-like"/>
</dbReference>
<feature type="chain" id="PRO_5047221502" description="Internalin I Ig-like domain-containing protein" evidence="2">
    <location>
        <begin position="27"/>
        <end position="507"/>
    </location>
</feature>
<dbReference type="InterPro" id="IPR013783">
    <property type="entry name" value="Ig-like_fold"/>
</dbReference>
<evidence type="ECO:0000256" key="2">
    <source>
        <dbReference type="SAM" id="SignalP"/>
    </source>
</evidence>
<name>A0ABU9LKD5_9BACL</name>
<gene>
    <name evidence="4" type="ORF">AAF454_01755</name>
</gene>
<organism evidence="4 5">
    <name type="scientific">Kurthia gibsonii</name>
    <dbReference type="NCBI Taxonomy" id="33946"/>
    <lineage>
        <taxon>Bacteria</taxon>
        <taxon>Bacillati</taxon>
        <taxon>Bacillota</taxon>
        <taxon>Bacilli</taxon>
        <taxon>Bacillales</taxon>
        <taxon>Caryophanaceae</taxon>
        <taxon>Kurthia</taxon>
    </lineage>
</organism>